<name>A0AA40VLJ3_9MICO</name>
<keyword evidence="1" id="KW-0812">Transmembrane</keyword>
<protein>
    <submittedName>
        <fullName evidence="2">Vacuolar-type H+-ATPase subunit I/STV1</fullName>
    </submittedName>
</protein>
<evidence type="ECO:0000313" key="2">
    <source>
        <dbReference type="EMBL" id="MBB4139439.1"/>
    </source>
</evidence>
<evidence type="ECO:0000313" key="3">
    <source>
        <dbReference type="Proteomes" id="UP000549113"/>
    </source>
</evidence>
<accession>A0AA40VLJ3</accession>
<reference evidence="2 3" key="1">
    <citation type="submission" date="2020-08" db="EMBL/GenBank/DDBJ databases">
        <title>Sequencing the genomes of 1000 actinobacteria strains.</title>
        <authorList>
            <person name="Klenk H.-P."/>
        </authorList>
    </citation>
    <scope>NUCLEOTIDE SEQUENCE [LARGE SCALE GENOMIC DNA]</scope>
    <source>
        <strain evidence="2 3">DSM 19600</strain>
    </source>
</reference>
<evidence type="ECO:0000256" key="1">
    <source>
        <dbReference type="SAM" id="Phobius"/>
    </source>
</evidence>
<comment type="caution">
    <text evidence="2">The sequence shown here is derived from an EMBL/GenBank/DDBJ whole genome shotgun (WGS) entry which is preliminary data.</text>
</comment>
<keyword evidence="1" id="KW-1133">Transmembrane helix</keyword>
<gene>
    <name evidence="2" type="ORF">BKA10_001233</name>
</gene>
<organism evidence="2 3">
    <name type="scientific">Microbacterium invictum</name>
    <dbReference type="NCBI Taxonomy" id="515415"/>
    <lineage>
        <taxon>Bacteria</taxon>
        <taxon>Bacillati</taxon>
        <taxon>Actinomycetota</taxon>
        <taxon>Actinomycetes</taxon>
        <taxon>Micrococcales</taxon>
        <taxon>Microbacteriaceae</taxon>
        <taxon>Microbacterium</taxon>
    </lineage>
</organism>
<keyword evidence="1" id="KW-0472">Membrane</keyword>
<dbReference type="RefSeq" id="WP_183499106.1">
    <property type="nucleotide sequence ID" value="NZ_BAABCO010000001.1"/>
</dbReference>
<proteinExistence type="predicted"/>
<keyword evidence="3" id="KW-1185">Reference proteome</keyword>
<sequence length="117" mass="12744">MSIETISIIISAVALLVTLGGMFFAGCAWVIRRIDELEQRLGARIDAGDEKLGARIDSVEEKLGARIDSVEEKLGARIDSVEEKLGARIDGAQRELVELKIGLARLEGPPRHLIPAR</sequence>
<dbReference type="AlphaFoldDB" id="A0AA40VLJ3"/>
<feature type="transmembrane region" description="Helical" evidence="1">
    <location>
        <begin position="6"/>
        <end position="31"/>
    </location>
</feature>
<dbReference type="EMBL" id="JACIFH010000001">
    <property type="protein sequence ID" value="MBB4139439.1"/>
    <property type="molecule type" value="Genomic_DNA"/>
</dbReference>
<dbReference type="Proteomes" id="UP000549113">
    <property type="component" value="Unassembled WGS sequence"/>
</dbReference>
<dbReference type="Gene3D" id="1.20.120.20">
    <property type="entry name" value="Apolipoprotein"/>
    <property type="match status" value="1"/>
</dbReference>